<dbReference type="EMBL" id="JBEZAE010000004">
    <property type="protein sequence ID" value="MEU7070388.1"/>
    <property type="molecule type" value="Genomic_DNA"/>
</dbReference>
<keyword evidence="1" id="KW-0472">Membrane</keyword>
<dbReference type="RefSeq" id="WP_358474411.1">
    <property type="nucleotide sequence ID" value="NZ_JBEZAE010000004.1"/>
</dbReference>
<feature type="transmembrane region" description="Helical" evidence="1">
    <location>
        <begin position="52"/>
        <end position="69"/>
    </location>
</feature>
<keyword evidence="1" id="KW-0812">Transmembrane</keyword>
<evidence type="ECO:0000256" key="1">
    <source>
        <dbReference type="SAM" id="Phobius"/>
    </source>
</evidence>
<feature type="transmembrane region" description="Helical" evidence="1">
    <location>
        <begin position="12"/>
        <end position="32"/>
    </location>
</feature>
<sequence length="164" mass="17820">MIGWMRHIPRWAVILVCVIAALLLFVGASAHVADLLSHGLHPYGWAPSWLNLYWWSPALFDTLAVVFLIRGKRRGTDLACAHHGDLAANWYAVYGIQHSSFAAQPGLQRMTVFAALVLGTAPFIRRHLTTGPAASGACDRKAPGCPRSSLRGHFGLGSPQALWA</sequence>
<name>A0ABV3C7B2_9ACTN</name>
<dbReference type="Proteomes" id="UP001551329">
    <property type="component" value="Unassembled WGS sequence"/>
</dbReference>
<gene>
    <name evidence="2" type="ORF">AB0A88_09615</name>
</gene>
<keyword evidence="1" id="KW-1133">Transmembrane helix</keyword>
<organism evidence="2 3">
    <name type="scientific">Streptomyces narbonensis</name>
    <dbReference type="NCBI Taxonomy" id="67333"/>
    <lineage>
        <taxon>Bacteria</taxon>
        <taxon>Bacillati</taxon>
        <taxon>Actinomycetota</taxon>
        <taxon>Actinomycetes</taxon>
        <taxon>Kitasatosporales</taxon>
        <taxon>Streptomycetaceae</taxon>
        <taxon>Streptomyces</taxon>
    </lineage>
</organism>
<accession>A0ABV3C7B2</accession>
<evidence type="ECO:0000313" key="2">
    <source>
        <dbReference type="EMBL" id="MEU7070388.1"/>
    </source>
</evidence>
<protein>
    <recommendedName>
        <fullName evidence="4">DUF2637 domain-containing protein</fullName>
    </recommendedName>
</protein>
<proteinExistence type="predicted"/>
<comment type="caution">
    <text evidence="2">The sequence shown here is derived from an EMBL/GenBank/DDBJ whole genome shotgun (WGS) entry which is preliminary data.</text>
</comment>
<keyword evidence="3" id="KW-1185">Reference proteome</keyword>
<evidence type="ECO:0008006" key="4">
    <source>
        <dbReference type="Google" id="ProtNLM"/>
    </source>
</evidence>
<evidence type="ECO:0000313" key="3">
    <source>
        <dbReference type="Proteomes" id="UP001551329"/>
    </source>
</evidence>
<reference evidence="2 3" key="1">
    <citation type="submission" date="2024-06" db="EMBL/GenBank/DDBJ databases">
        <title>The Natural Products Discovery Center: Release of the First 8490 Sequenced Strains for Exploring Actinobacteria Biosynthetic Diversity.</title>
        <authorList>
            <person name="Kalkreuter E."/>
            <person name="Kautsar S.A."/>
            <person name="Yang D."/>
            <person name="Bader C.D."/>
            <person name="Teijaro C.N."/>
            <person name="Fluegel L."/>
            <person name="Davis C.M."/>
            <person name="Simpson J.R."/>
            <person name="Lauterbach L."/>
            <person name="Steele A.D."/>
            <person name="Gui C."/>
            <person name="Meng S."/>
            <person name="Li G."/>
            <person name="Viehrig K."/>
            <person name="Ye F."/>
            <person name="Su P."/>
            <person name="Kiefer A.F."/>
            <person name="Nichols A."/>
            <person name="Cepeda A.J."/>
            <person name="Yan W."/>
            <person name="Fan B."/>
            <person name="Jiang Y."/>
            <person name="Adhikari A."/>
            <person name="Zheng C.-J."/>
            <person name="Schuster L."/>
            <person name="Cowan T.M."/>
            <person name="Smanski M.J."/>
            <person name="Chevrette M.G."/>
            <person name="De Carvalho L.P.S."/>
            <person name="Shen B."/>
        </authorList>
    </citation>
    <scope>NUCLEOTIDE SEQUENCE [LARGE SCALE GENOMIC DNA]</scope>
    <source>
        <strain evidence="2 3">NPDC045974</strain>
    </source>
</reference>